<protein>
    <recommendedName>
        <fullName evidence="3">BrnT family toxin</fullName>
    </recommendedName>
</protein>
<dbReference type="Proteomes" id="UP001055153">
    <property type="component" value="Unassembled WGS sequence"/>
</dbReference>
<accession>A0ABQ4SMS5</accession>
<evidence type="ECO:0008006" key="3">
    <source>
        <dbReference type="Google" id="ProtNLM"/>
    </source>
</evidence>
<reference evidence="1" key="1">
    <citation type="journal article" date="2021" name="Front. Microbiol.">
        <title>Comprehensive Comparative Genomics and Phenotyping of Methylobacterium Species.</title>
        <authorList>
            <person name="Alessa O."/>
            <person name="Ogura Y."/>
            <person name="Fujitani Y."/>
            <person name="Takami H."/>
            <person name="Hayashi T."/>
            <person name="Sahin N."/>
            <person name="Tani A."/>
        </authorList>
    </citation>
    <scope>NUCLEOTIDE SEQUENCE</scope>
    <source>
        <strain evidence="1">DSM 17168</strain>
    </source>
</reference>
<dbReference type="RefSeq" id="WP_238241221.1">
    <property type="nucleotide sequence ID" value="NZ_BPQQ01000092.1"/>
</dbReference>
<sequence>MGENERTTWDDAKNERNIREREIDFSDLDEAFDGRFALISEDRRRDYGEQRFNMLVEIRNLIFSITFTPRPPKHRIISARLASRKERRAYHAKQQVG</sequence>
<comment type="caution">
    <text evidence="1">The sequence shown here is derived from an EMBL/GenBank/DDBJ whole genome shotgun (WGS) entry which is preliminary data.</text>
</comment>
<dbReference type="InterPro" id="IPR038573">
    <property type="entry name" value="BrnT_sf"/>
</dbReference>
<organism evidence="1 2">
    <name type="scientific">Methylobacterium isbiliense</name>
    <dbReference type="NCBI Taxonomy" id="315478"/>
    <lineage>
        <taxon>Bacteria</taxon>
        <taxon>Pseudomonadati</taxon>
        <taxon>Pseudomonadota</taxon>
        <taxon>Alphaproteobacteria</taxon>
        <taxon>Hyphomicrobiales</taxon>
        <taxon>Methylobacteriaceae</taxon>
        <taxon>Methylobacterium</taxon>
    </lineage>
</organism>
<dbReference type="Gene3D" id="3.10.450.530">
    <property type="entry name" value="Ribonuclease toxin, BrnT, of type II toxin-antitoxin system"/>
    <property type="match status" value="1"/>
</dbReference>
<proteinExistence type="predicted"/>
<evidence type="ECO:0000313" key="1">
    <source>
        <dbReference type="EMBL" id="GJE03844.1"/>
    </source>
</evidence>
<name>A0ABQ4SMS5_9HYPH</name>
<reference evidence="1" key="2">
    <citation type="submission" date="2021-08" db="EMBL/GenBank/DDBJ databases">
        <authorList>
            <person name="Tani A."/>
            <person name="Ola A."/>
            <person name="Ogura Y."/>
            <person name="Katsura K."/>
            <person name="Hayashi T."/>
        </authorList>
    </citation>
    <scope>NUCLEOTIDE SEQUENCE</scope>
    <source>
        <strain evidence="1">DSM 17168</strain>
    </source>
</reference>
<gene>
    <name evidence="1" type="ORF">GMJLKIPL_5801</name>
</gene>
<evidence type="ECO:0000313" key="2">
    <source>
        <dbReference type="Proteomes" id="UP001055153"/>
    </source>
</evidence>
<dbReference type="EMBL" id="BPQQ01000092">
    <property type="protein sequence ID" value="GJE03844.1"/>
    <property type="molecule type" value="Genomic_DNA"/>
</dbReference>
<keyword evidence="2" id="KW-1185">Reference proteome</keyword>
<dbReference type="Pfam" id="PF04365">
    <property type="entry name" value="BrnT_toxin"/>
    <property type="match status" value="1"/>
</dbReference>
<dbReference type="InterPro" id="IPR007460">
    <property type="entry name" value="BrnT_toxin"/>
</dbReference>